<organism evidence="1 2">
    <name type="scientific">Buttiauxella warmboldiae</name>
    <dbReference type="NCBI Taxonomy" id="82993"/>
    <lineage>
        <taxon>Bacteria</taxon>
        <taxon>Pseudomonadati</taxon>
        <taxon>Pseudomonadota</taxon>
        <taxon>Gammaproteobacteria</taxon>
        <taxon>Enterobacterales</taxon>
        <taxon>Enterobacteriaceae</taxon>
        <taxon>Buttiauxella</taxon>
    </lineage>
</organism>
<dbReference type="AlphaFoldDB" id="A0A3N5E882"/>
<dbReference type="PANTHER" id="PTHR36154:SF1">
    <property type="entry name" value="DNA-BINDING TRANSCRIPTIONAL ACTIVATOR ALPA"/>
    <property type="match status" value="1"/>
</dbReference>
<evidence type="ECO:0000313" key="2">
    <source>
        <dbReference type="Proteomes" id="UP000268615"/>
    </source>
</evidence>
<dbReference type="InterPro" id="IPR052931">
    <property type="entry name" value="Prophage_regulatory_activator"/>
</dbReference>
<dbReference type="EMBL" id="RPOH01000033">
    <property type="protein sequence ID" value="RPH28333.1"/>
    <property type="molecule type" value="Genomic_DNA"/>
</dbReference>
<dbReference type="Pfam" id="PF05930">
    <property type="entry name" value="Phage_AlpA"/>
    <property type="match status" value="1"/>
</dbReference>
<name>A0A3N5E882_9ENTR</name>
<protein>
    <submittedName>
        <fullName evidence="1">AlpA family phage regulatory protein</fullName>
    </submittedName>
</protein>
<dbReference type="Gene3D" id="1.10.238.160">
    <property type="match status" value="1"/>
</dbReference>
<dbReference type="RefSeq" id="WP_124023948.1">
    <property type="nucleotide sequence ID" value="NZ_RPOH01000033.1"/>
</dbReference>
<reference evidence="1 2" key="1">
    <citation type="submission" date="2018-11" db="EMBL/GenBank/DDBJ databases">
        <title>Draft genome sequence of Buttiauxella warmboldiae CCUG 35512.</title>
        <authorList>
            <person name="Salva-Serra F."/>
            <person name="Marathe N."/>
            <person name="Moore E."/>
            <person name="Svensson L."/>
            <person name="Engstrom-Jakobsson H."/>
        </authorList>
    </citation>
    <scope>NUCLEOTIDE SEQUENCE [LARGE SCALE GENOMIC DNA]</scope>
    <source>
        <strain evidence="1 2">CCUG 35512</strain>
    </source>
</reference>
<dbReference type="OrthoDB" id="5986966at2"/>
<gene>
    <name evidence="1" type="ORF">EHN07_09660</name>
</gene>
<dbReference type="PANTHER" id="PTHR36154">
    <property type="entry name" value="DNA-BINDING TRANSCRIPTIONAL ACTIVATOR ALPA"/>
    <property type="match status" value="1"/>
</dbReference>
<accession>A0A3N5E882</accession>
<keyword evidence="2" id="KW-1185">Reference proteome</keyword>
<sequence>MKTYFDDNNPFPENGNVRMHQVARFLAMSESSVYRKMKEPNFPQPTRRSSRLVVFDAAEIRQWRASQNQHSH</sequence>
<proteinExistence type="predicted"/>
<dbReference type="Proteomes" id="UP000268615">
    <property type="component" value="Unassembled WGS sequence"/>
</dbReference>
<comment type="caution">
    <text evidence="1">The sequence shown here is derived from an EMBL/GenBank/DDBJ whole genome shotgun (WGS) entry which is preliminary data.</text>
</comment>
<evidence type="ECO:0000313" key="1">
    <source>
        <dbReference type="EMBL" id="RPH28333.1"/>
    </source>
</evidence>
<dbReference type="InterPro" id="IPR010260">
    <property type="entry name" value="AlpA"/>
</dbReference>